<gene>
    <name evidence="1" type="primary">puf</name>
    <name evidence="1" type="ORF">EVAR_69900_1</name>
</gene>
<keyword evidence="1" id="KW-0378">Hydrolase</keyword>
<protein>
    <submittedName>
        <fullName evidence="1">Ubiquitin carboxyl-terminal hydrolase puf</fullName>
    </submittedName>
</protein>
<dbReference type="Proteomes" id="UP000299102">
    <property type="component" value="Unassembled WGS sequence"/>
</dbReference>
<reference evidence="1 2" key="1">
    <citation type="journal article" date="2019" name="Commun. Biol.">
        <title>The bagworm genome reveals a unique fibroin gene that provides high tensile strength.</title>
        <authorList>
            <person name="Kono N."/>
            <person name="Nakamura H."/>
            <person name="Ohtoshi R."/>
            <person name="Tomita M."/>
            <person name="Numata K."/>
            <person name="Arakawa K."/>
        </authorList>
    </citation>
    <scope>NUCLEOTIDE SEQUENCE [LARGE SCALE GENOMIC DNA]</scope>
</reference>
<accession>A0A4C1ST49</accession>
<proteinExistence type="predicted"/>
<organism evidence="1 2">
    <name type="scientific">Eumeta variegata</name>
    <name type="common">Bagworm moth</name>
    <name type="synonym">Eumeta japonica</name>
    <dbReference type="NCBI Taxonomy" id="151549"/>
    <lineage>
        <taxon>Eukaryota</taxon>
        <taxon>Metazoa</taxon>
        <taxon>Ecdysozoa</taxon>
        <taxon>Arthropoda</taxon>
        <taxon>Hexapoda</taxon>
        <taxon>Insecta</taxon>
        <taxon>Pterygota</taxon>
        <taxon>Neoptera</taxon>
        <taxon>Endopterygota</taxon>
        <taxon>Lepidoptera</taxon>
        <taxon>Glossata</taxon>
        <taxon>Ditrysia</taxon>
        <taxon>Tineoidea</taxon>
        <taxon>Psychidae</taxon>
        <taxon>Oiketicinae</taxon>
        <taxon>Eumeta</taxon>
    </lineage>
</organism>
<evidence type="ECO:0000313" key="2">
    <source>
        <dbReference type="Proteomes" id="UP000299102"/>
    </source>
</evidence>
<name>A0A4C1ST49_EUMVA</name>
<dbReference type="AlphaFoldDB" id="A0A4C1ST49"/>
<dbReference type="GO" id="GO:0016787">
    <property type="term" value="F:hydrolase activity"/>
    <property type="evidence" value="ECO:0007669"/>
    <property type="project" value="UniProtKB-KW"/>
</dbReference>
<dbReference type="OrthoDB" id="289038at2759"/>
<dbReference type="EMBL" id="BGZK01003891">
    <property type="protein sequence ID" value="GBP05349.1"/>
    <property type="molecule type" value="Genomic_DNA"/>
</dbReference>
<keyword evidence="2" id="KW-1185">Reference proteome</keyword>
<sequence>MIPNVPIVISLGCNPAKGGDQHALGLEALQHLYLKKLPELRPEDFTMVGLGLFQQLCSMARMAIAHYEKQTDSISTNSSNIVGMFHLWKIALRAHNTEVSLAAIQYINMYYMGQQLRLEKEFVSQCMENLVQAANALECNNEDDNALMCVQRGLMLLNTHLETFRRRYAFHLRRWAIEGQGIGSHSNLKNEGSGPAIRIILQPAVVKQLWAEEQLVQNGQACCCCLAFESFASHSHWLIDWSQLTVSFAIVYVSLGGRARRKETNVDHPSMQLPPPKECLPTVLLLQPKYFEKLFCLMQTLGDMKPQPNNLQLHTKAQLLSRRVWDILAILPTNPMILDAFKSLTNDWAIGEQMDTEDEKINKGKEIKQKLCELLDPSNLQKFMYSLHIVESLALK</sequence>
<comment type="caution">
    <text evidence="1">The sequence shown here is derived from an EMBL/GenBank/DDBJ whole genome shotgun (WGS) entry which is preliminary data.</text>
</comment>
<evidence type="ECO:0000313" key="1">
    <source>
        <dbReference type="EMBL" id="GBP05349.1"/>
    </source>
</evidence>
<dbReference type="STRING" id="151549.A0A4C1ST49"/>